<dbReference type="RefSeq" id="WP_343129361.1">
    <property type="nucleotide sequence ID" value="NZ_JBCITK010000001.1"/>
</dbReference>
<dbReference type="InterPro" id="IPR046720">
    <property type="entry name" value="DUF6612"/>
</dbReference>
<dbReference type="Pfam" id="PF20316">
    <property type="entry name" value="DUF6612"/>
    <property type="match status" value="1"/>
</dbReference>
<protein>
    <submittedName>
        <fullName evidence="9">DUF6612 family protein</fullName>
    </submittedName>
</protein>
<feature type="transmembrane region" description="Helical" evidence="6">
    <location>
        <begin position="281"/>
        <end position="298"/>
    </location>
</feature>
<feature type="signal peptide" evidence="7">
    <location>
        <begin position="1"/>
        <end position="25"/>
    </location>
</feature>
<evidence type="ECO:0000256" key="6">
    <source>
        <dbReference type="SAM" id="Phobius"/>
    </source>
</evidence>
<gene>
    <name evidence="9" type="ORF">MKY91_03420</name>
</gene>
<keyword evidence="2" id="KW-0134">Cell wall</keyword>
<keyword evidence="6" id="KW-0472">Membrane</keyword>
<evidence type="ECO:0000256" key="3">
    <source>
        <dbReference type="ARBA" id="ARBA00022525"/>
    </source>
</evidence>
<evidence type="ECO:0000313" key="9">
    <source>
        <dbReference type="EMBL" id="MEN0642216.1"/>
    </source>
</evidence>
<accession>A0ABU9VE83</accession>
<evidence type="ECO:0000256" key="4">
    <source>
        <dbReference type="ARBA" id="ARBA00022729"/>
    </source>
</evidence>
<evidence type="ECO:0000256" key="2">
    <source>
        <dbReference type="ARBA" id="ARBA00022512"/>
    </source>
</evidence>
<reference evidence="9 10" key="1">
    <citation type="submission" date="2024-03" db="EMBL/GenBank/DDBJ databases">
        <title>Bacilli Hybrid Assemblies.</title>
        <authorList>
            <person name="Kovac J."/>
        </authorList>
    </citation>
    <scope>NUCLEOTIDE SEQUENCE [LARGE SCALE GENOMIC DNA]</scope>
    <source>
        <strain evidence="9 10">FSL R7-0666</strain>
    </source>
</reference>
<organism evidence="9 10">
    <name type="scientific">Alkalicoccobacillus gibsonii</name>
    <dbReference type="NCBI Taxonomy" id="79881"/>
    <lineage>
        <taxon>Bacteria</taxon>
        <taxon>Bacillati</taxon>
        <taxon>Bacillota</taxon>
        <taxon>Bacilli</taxon>
        <taxon>Bacillales</taxon>
        <taxon>Bacillaceae</taxon>
        <taxon>Alkalicoccobacillus</taxon>
    </lineage>
</organism>
<dbReference type="Proteomes" id="UP001418796">
    <property type="component" value="Unassembled WGS sequence"/>
</dbReference>
<feature type="chain" id="PRO_5046631541" evidence="7">
    <location>
        <begin position="26"/>
        <end position="307"/>
    </location>
</feature>
<evidence type="ECO:0000256" key="7">
    <source>
        <dbReference type="SAM" id="SignalP"/>
    </source>
</evidence>
<keyword evidence="4 7" id="KW-0732">Signal</keyword>
<keyword evidence="5" id="KW-0572">Peptidoglycan-anchor</keyword>
<evidence type="ECO:0000256" key="5">
    <source>
        <dbReference type="ARBA" id="ARBA00023088"/>
    </source>
</evidence>
<keyword evidence="10" id="KW-1185">Reference proteome</keyword>
<comment type="caution">
    <text evidence="9">The sequence shown here is derived from an EMBL/GenBank/DDBJ whole genome shotgun (WGS) entry which is preliminary data.</text>
</comment>
<feature type="domain" description="Gram-positive cocci surface proteins LPxTG" evidence="8">
    <location>
        <begin position="270"/>
        <end position="301"/>
    </location>
</feature>
<sequence>MQKKFATPVCLVALFTLALPYQAFANEEESATSILEKSNKAMLELESYSSETKIEMTMMGMGEEVTIKTSSKEDVILDLFAMHQVVTTSMAGEEETLESYWTEEGFYQETADGEWVKLPAELSDGLDELMEWAMASDQVEQAELFGEDMSVEDNGDSYILTYEGDGQDLEEAMKEWMDMSMGQDEDMMMDELMADITYNDVKYEMTIAKDTHYMTNLMMHLDMDMEVEGETTNMTQMIEMDVHNFNGVDSIEVPADVRDNAQMLEDMEGGALPDTATNNPMLMLAGGLITGLGLLLFVRRRTLQPSK</sequence>
<evidence type="ECO:0000256" key="1">
    <source>
        <dbReference type="ARBA" id="ARBA00004168"/>
    </source>
</evidence>
<proteinExistence type="predicted"/>
<dbReference type="Pfam" id="PF00746">
    <property type="entry name" value="Gram_pos_anchor"/>
    <property type="match status" value="1"/>
</dbReference>
<dbReference type="InterPro" id="IPR019931">
    <property type="entry name" value="LPXTG_anchor"/>
</dbReference>
<name>A0ABU9VE83_9BACI</name>
<evidence type="ECO:0000259" key="8">
    <source>
        <dbReference type="Pfam" id="PF00746"/>
    </source>
</evidence>
<comment type="subcellular location">
    <subcellularLocation>
        <location evidence="1">Secreted</location>
        <location evidence="1">Cell wall</location>
        <topology evidence="1">Peptidoglycan-anchor</topology>
    </subcellularLocation>
</comment>
<dbReference type="NCBIfam" id="TIGR01167">
    <property type="entry name" value="LPXTG_anchor"/>
    <property type="match status" value="1"/>
</dbReference>
<evidence type="ECO:0000313" key="10">
    <source>
        <dbReference type="Proteomes" id="UP001418796"/>
    </source>
</evidence>
<keyword evidence="3" id="KW-0964">Secreted</keyword>
<keyword evidence="6" id="KW-1133">Transmembrane helix</keyword>
<keyword evidence="6" id="KW-0812">Transmembrane</keyword>
<dbReference type="EMBL" id="JBCITK010000001">
    <property type="protein sequence ID" value="MEN0642216.1"/>
    <property type="molecule type" value="Genomic_DNA"/>
</dbReference>